<feature type="domain" description="Glycosyl transferase family 1" evidence="3">
    <location>
        <begin position="193"/>
        <end position="349"/>
    </location>
</feature>
<dbReference type="PANTHER" id="PTHR12526:SF630">
    <property type="entry name" value="GLYCOSYLTRANSFERASE"/>
    <property type="match status" value="1"/>
</dbReference>
<feature type="domain" description="Glycosyltransferase subfamily 4-like N-terminal" evidence="4">
    <location>
        <begin position="18"/>
        <end position="175"/>
    </location>
</feature>
<dbReference type="RefSeq" id="WP_170847110.1">
    <property type="nucleotide sequence ID" value="NZ_FMUB01000002.1"/>
</dbReference>
<dbReference type="Pfam" id="PF00534">
    <property type="entry name" value="Glycos_transf_1"/>
    <property type="match status" value="1"/>
</dbReference>
<sequence length="383" mass="41560">MSGRPIRALFIVPLLKAGGAERHLTTVLPRLDPARFTPSVVCIGAEGELFDELRAAGIAAKALYLRKRQAVRALRELMAIIRHESPDVVVVSGYNAETLGRLAARLAGVRHTIMWVHNASEITPRSVVHRTVDRALIRWTSGYFGVAQVQRRFLVDERRYPADKVRIIHNGVDPELFDVTTDREVLADCGIGVDGPVVGILGSLRPEKDHETFLRAARLVLDELPEAKFLIVGDGACRSALVTLCGELRIASSVHFAGARGDVGRMLRAMDVFAMTSTTECLPMALLEAMACGRPAVCTAVGGVVEVIEDGATGYLVPPKDPARLAARLIGLLSDPDTAHRMGREGRRRVETEFRLDHSVAAAQLAIEELVTAEYARTGGVNA</sequence>
<keyword evidence="1" id="KW-0328">Glycosyltransferase</keyword>
<evidence type="ECO:0000313" key="5">
    <source>
        <dbReference type="EMBL" id="SCX07109.1"/>
    </source>
</evidence>
<dbReference type="PANTHER" id="PTHR12526">
    <property type="entry name" value="GLYCOSYLTRANSFERASE"/>
    <property type="match status" value="1"/>
</dbReference>
<dbReference type="InterPro" id="IPR001296">
    <property type="entry name" value="Glyco_trans_1"/>
</dbReference>
<evidence type="ECO:0000259" key="4">
    <source>
        <dbReference type="Pfam" id="PF13439"/>
    </source>
</evidence>
<protein>
    <submittedName>
        <fullName evidence="5">Glycosyltransferase involved in cell wall bisynthesis</fullName>
    </submittedName>
</protein>
<reference evidence="6" key="1">
    <citation type="submission" date="2016-10" db="EMBL/GenBank/DDBJ databases">
        <authorList>
            <person name="Varghese N."/>
            <person name="Submissions S."/>
        </authorList>
    </citation>
    <scope>NUCLEOTIDE SEQUENCE [LARGE SCALE GENOMIC DNA]</scope>
    <source>
        <strain evidence="6">UNC267MFSha1.1M11</strain>
    </source>
</reference>
<organism evidence="5 6">
    <name type="scientific">Mycolicibacterium fluoranthenivorans</name>
    <dbReference type="NCBI Taxonomy" id="258505"/>
    <lineage>
        <taxon>Bacteria</taxon>
        <taxon>Bacillati</taxon>
        <taxon>Actinomycetota</taxon>
        <taxon>Actinomycetes</taxon>
        <taxon>Mycobacteriales</taxon>
        <taxon>Mycobacteriaceae</taxon>
        <taxon>Mycolicibacterium</taxon>
    </lineage>
</organism>
<evidence type="ECO:0000256" key="2">
    <source>
        <dbReference type="ARBA" id="ARBA00022679"/>
    </source>
</evidence>
<dbReference type="AlphaFoldDB" id="A0A1G4VJ87"/>
<dbReference type="Gene3D" id="3.40.50.2000">
    <property type="entry name" value="Glycogen Phosphorylase B"/>
    <property type="match status" value="2"/>
</dbReference>
<proteinExistence type="predicted"/>
<dbReference type="InterPro" id="IPR028098">
    <property type="entry name" value="Glyco_trans_4-like_N"/>
</dbReference>
<dbReference type="EMBL" id="FMUB01000002">
    <property type="protein sequence ID" value="SCX07109.1"/>
    <property type="molecule type" value="Genomic_DNA"/>
</dbReference>
<gene>
    <name evidence="5" type="ORF">SAMN02799620_00974</name>
</gene>
<dbReference type="Proteomes" id="UP000199707">
    <property type="component" value="Unassembled WGS sequence"/>
</dbReference>
<dbReference type="SUPFAM" id="SSF53756">
    <property type="entry name" value="UDP-Glycosyltransferase/glycogen phosphorylase"/>
    <property type="match status" value="1"/>
</dbReference>
<evidence type="ECO:0000256" key="1">
    <source>
        <dbReference type="ARBA" id="ARBA00022676"/>
    </source>
</evidence>
<dbReference type="GO" id="GO:0016757">
    <property type="term" value="F:glycosyltransferase activity"/>
    <property type="evidence" value="ECO:0007669"/>
    <property type="project" value="UniProtKB-KW"/>
</dbReference>
<dbReference type="Pfam" id="PF13439">
    <property type="entry name" value="Glyco_transf_4"/>
    <property type="match status" value="1"/>
</dbReference>
<keyword evidence="2 5" id="KW-0808">Transferase</keyword>
<name>A0A1G4VJ87_9MYCO</name>
<accession>A0A1G4VJ87</accession>
<evidence type="ECO:0000259" key="3">
    <source>
        <dbReference type="Pfam" id="PF00534"/>
    </source>
</evidence>
<evidence type="ECO:0000313" key="6">
    <source>
        <dbReference type="Proteomes" id="UP000199707"/>
    </source>
</evidence>
<dbReference type="STRING" id="1502745.SAMN02799620_00974"/>